<reference evidence="2" key="1">
    <citation type="submission" date="2017-11" db="EMBL/GenBank/DDBJ databases">
        <authorList>
            <person name="Duchaud E."/>
        </authorList>
    </citation>
    <scope>NUCLEOTIDE SEQUENCE [LARGE SCALE GENOMIC DNA]</scope>
    <source>
        <strain evidence="2">Tenacibaculum sp. TNO020</strain>
    </source>
</reference>
<dbReference type="RefSeq" id="WP_101917889.1">
    <property type="nucleotide sequence ID" value="NZ_JAFMUR010000001.1"/>
</dbReference>
<dbReference type="OrthoDB" id="1144653at2"/>
<accession>A0A2H1YIA9</accession>
<name>A0A2H1YIA9_9FLAO</name>
<organism evidence="1 2">
    <name type="scientific">Tenacibaculum piscium</name>
    <dbReference type="NCBI Taxonomy" id="1458515"/>
    <lineage>
        <taxon>Bacteria</taxon>
        <taxon>Pseudomonadati</taxon>
        <taxon>Bacteroidota</taxon>
        <taxon>Flavobacteriia</taxon>
        <taxon>Flavobacteriales</taxon>
        <taxon>Flavobacteriaceae</taxon>
        <taxon>Tenacibaculum</taxon>
    </lineage>
</organism>
<gene>
    <name evidence="1" type="ORF">TNO020_440014</name>
</gene>
<dbReference type="EMBL" id="OENF01000039">
    <property type="protein sequence ID" value="SOS75244.1"/>
    <property type="molecule type" value="Genomic_DNA"/>
</dbReference>
<evidence type="ECO:0000313" key="1">
    <source>
        <dbReference type="EMBL" id="SOS75244.1"/>
    </source>
</evidence>
<dbReference type="AlphaFoldDB" id="A0A2H1YIA9"/>
<evidence type="ECO:0000313" key="2">
    <source>
        <dbReference type="Proteomes" id="UP000234211"/>
    </source>
</evidence>
<dbReference type="Proteomes" id="UP000234211">
    <property type="component" value="Unassembled WGS sequence"/>
</dbReference>
<proteinExistence type="predicted"/>
<dbReference type="GeneID" id="86942380"/>
<sequence length="140" mass="16164">MKLNITDGELKIVMDTPAFNKFSLKDAGLKEDSYTVEGGNLRLNIALGYIQDYNFYKMPIIELEYENNIHESEWIVEFNGENILEKKDHSGTKTILLLNRNKMNKLVHRHENNLIIHGDFSEKVNIKNSSTLNLLEEPGQ</sequence>
<protein>
    <submittedName>
        <fullName evidence="1">Uncharacterized protein</fullName>
    </submittedName>
</protein>
<keyword evidence="2" id="KW-1185">Reference proteome</keyword>